<dbReference type="InterPro" id="IPR018357">
    <property type="entry name" value="Hexapep_transf_CS"/>
</dbReference>
<evidence type="ECO:0000313" key="4">
    <source>
        <dbReference type="Proteomes" id="UP000758168"/>
    </source>
</evidence>
<organism evidence="3 4">
    <name type="scientific">Microlunatus capsulatus</name>
    <dbReference type="NCBI Taxonomy" id="99117"/>
    <lineage>
        <taxon>Bacteria</taxon>
        <taxon>Bacillati</taxon>
        <taxon>Actinomycetota</taxon>
        <taxon>Actinomycetes</taxon>
        <taxon>Propionibacteriales</taxon>
        <taxon>Propionibacteriaceae</taxon>
        <taxon>Microlunatus</taxon>
    </lineage>
</organism>
<name>A0ABS4Z9I9_9ACTN</name>
<dbReference type="PROSITE" id="PS00101">
    <property type="entry name" value="HEXAPEP_TRANSFERASES"/>
    <property type="match status" value="1"/>
</dbReference>
<accession>A0ABS4Z9I9</accession>
<dbReference type="Proteomes" id="UP000758168">
    <property type="component" value="Unassembled WGS sequence"/>
</dbReference>
<evidence type="ECO:0000256" key="2">
    <source>
        <dbReference type="ARBA" id="ARBA00022737"/>
    </source>
</evidence>
<dbReference type="Gene3D" id="2.160.10.10">
    <property type="entry name" value="Hexapeptide repeat proteins"/>
    <property type="match status" value="1"/>
</dbReference>
<dbReference type="SUPFAM" id="SSF51161">
    <property type="entry name" value="Trimeric LpxA-like enzymes"/>
    <property type="match status" value="1"/>
</dbReference>
<keyword evidence="4" id="KW-1185">Reference proteome</keyword>
<sequence>MSRLRMVRRHFWSYLRGVLRGHPGVRIESRVKLMGPGTYALAPGCTISKGAHLWVGSGATLTVGKGAKIGARSKVNVGSGVTIGEDVRISWEVQLLDTDFHWTTSPSGRRRDHKAPIVIEPKVLVGTRSLVLKGVTVGRGSVVGAGSVVRRDVPSGTIVAGNPAVEVGQVADWGSAPD</sequence>
<gene>
    <name evidence="3" type="ORF">JOF54_002638</name>
</gene>
<evidence type="ECO:0000256" key="1">
    <source>
        <dbReference type="ARBA" id="ARBA00022679"/>
    </source>
</evidence>
<proteinExistence type="predicted"/>
<dbReference type="Pfam" id="PF00132">
    <property type="entry name" value="Hexapep"/>
    <property type="match status" value="1"/>
</dbReference>
<evidence type="ECO:0000313" key="3">
    <source>
        <dbReference type="EMBL" id="MBP2417716.1"/>
    </source>
</evidence>
<dbReference type="InterPro" id="IPR011004">
    <property type="entry name" value="Trimer_LpxA-like_sf"/>
</dbReference>
<comment type="caution">
    <text evidence="3">The sequence shown here is derived from an EMBL/GenBank/DDBJ whole genome shotgun (WGS) entry which is preliminary data.</text>
</comment>
<dbReference type="InterPro" id="IPR001451">
    <property type="entry name" value="Hexapep"/>
</dbReference>
<keyword evidence="2" id="KW-0677">Repeat</keyword>
<dbReference type="PANTHER" id="PTHR23416">
    <property type="entry name" value="SIALIC ACID SYNTHASE-RELATED"/>
    <property type="match status" value="1"/>
</dbReference>
<keyword evidence="1" id="KW-0808">Transferase</keyword>
<dbReference type="EMBL" id="JAGIOB010000001">
    <property type="protein sequence ID" value="MBP2417716.1"/>
    <property type="molecule type" value="Genomic_DNA"/>
</dbReference>
<dbReference type="InterPro" id="IPR051159">
    <property type="entry name" value="Hexapeptide_acetyltransf"/>
</dbReference>
<protein>
    <submittedName>
        <fullName evidence="3">Acetyltransferase-like isoleucine patch superfamily enzyme</fullName>
    </submittedName>
</protein>
<dbReference type="Pfam" id="PF14602">
    <property type="entry name" value="Hexapep_2"/>
    <property type="match status" value="1"/>
</dbReference>
<reference evidence="3 4" key="1">
    <citation type="submission" date="2021-03" db="EMBL/GenBank/DDBJ databases">
        <title>Sequencing the genomes of 1000 actinobacteria strains.</title>
        <authorList>
            <person name="Klenk H.-P."/>
        </authorList>
    </citation>
    <scope>NUCLEOTIDE SEQUENCE [LARGE SCALE GENOMIC DNA]</scope>
    <source>
        <strain evidence="3 4">DSM 12936</strain>
    </source>
</reference>
<dbReference type="RefSeq" id="WP_210056558.1">
    <property type="nucleotide sequence ID" value="NZ_BAAAMH010000038.1"/>
</dbReference>
<dbReference type="CDD" id="cd04647">
    <property type="entry name" value="LbH_MAT_like"/>
    <property type="match status" value="1"/>
</dbReference>